<gene>
    <name evidence="1" type="ORF">DSO57_1026265</name>
</gene>
<sequence length="88" mass="10220">MPSNLSSRKKHLIFVETIFDSRLYIKETNQPLSSIINKLNSLPRITTNHTTLLKPPYIETIKELITLLTTKDSIYFLTINNRKVCIET</sequence>
<evidence type="ECO:0000313" key="2">
    <source>
        <dbReference type="Proteomes" id="UP001165960"/>
    </source>
</evidence>
<dbReference type="Proteomes" id="UP001165960">
    <property type="component" value="Unassembled WGS sequence"/>
</dbReference>
<protein>
    <submittedName>
        <fullName evidence="1">Uncharacterized protein</fullName>
    </submittedName>
</protein>
<reference evidence="1" key="1">
    <citation type="submission" date="2022-04" db="EMBL/GenBank/DDBJ databases">
        <title>Genome of the entomopathogenic fungus Entomophthora muscae.</title>
        <authorList>
            <person name="Elya C."/>
            <person name="Lovett B.R."/>
            <person name="Lee E."/>
            <person name="Macias A.M."/>
            <person name="Hajek A.E."/>
            <person name="De Bivort B.L."/>
            <person name="Kasson M.T."/>
            <person name="De Fine Licht H.H."/>
            <person name="Stajich J.E."/>
        </authorList>
    </citation>
    <scope>NUCLEOTIDE SEQUENCE</scope>
    <source>
        <strain evidence="1">Berkeley</strain>
    </source>
</reference>
<name>A0ACC2S420_9FUNG</name>
<dbReference type="EMBL" id="QTSX02005832">
    <property type="protein sequence ID" value="KAJ9057041.1"/>
    <property type="molecule type" value="Genomic_DNA"/>
</dbReference>
<keyword evidence="2" id="KW-1185">Reference proteome</keyword>
<evidence type="ECO:0000313" key="1">
    <source>
        <dbReference type="EMBL" id="KAJ9057041.1"/>
    </source>
</evidence>
<organism evidence="1 2">
    <name type="scientific">Entomophthora muscae</name>
    <dbReference type="NCBI Taxonomy" id="34485"/>
    <lineage>
        <taxon>Eukaryota</taxon>
        <taxon>Fungi</taxon>
        <taxon>Fungi incertae sedis</taxon>
        <taxon>Zoopagomycota</taxon>
        <taxon>Entomophthoromycotina</taxon>
        <taxon>Entomophthoromycetes</taxon>
        <taxon>Entomophthorales</taxon>
        <taxon>Entomophthoraceae</taxon>
        <taxon>Entomophthora</taxon>
    </lineage>
</organism>
<proteinExistence type="predicted"/>
<comment type="caution">
    <text evidence="1">The sequence shown here is derived from an EMBL/GenBank/DDBJ whole genome shotgun (WGS) entry which is preliminary data.</text>
</comment>
<accession>A0ACC2S420</accession>